<dbReference type="PANTHER" id="PTHR31996">
    <property type="entry name" value="COILED-COIL DOMAIN-CONTAINING PROTEIN 115"/>
    <property type="match status" value="1"/>
</dbReference>
<organism evidence="2 3">
    <name type="scientific">Odynerus spinipes</name>
    <dbReference type="NCBI Taxonomy" id="1348599"/>
    <lineage>
        <taxon>Eukaryota</taxon>
        <taxon>Metazoa</taxon>
        <taxon>Ecdysozoa</taxon>
        <taxon>Arthropoda</taxon>
        <taxon>Hexapoda</taxon>
        <taxon>Insecta</taxon>
        <taxon>Pterygota</taxon>
        <taxon>Neoptera</taxon>
        <taxon>Endopterygota</taxon>
        <taxon>Hymenoptera</taxon>
        <taxon>Apocrita</taxon>
        <taxon>Aculeata</taxon>
        <taxon>Vespoidea</taxon>
        <taxon>Vespidae</taxon>
        <taxon>Eumeninae</taxon>
        <taxon>Odynerus</taxon>
    </lineage>
</organism>
<dbReference type="GO" id="GO:0051082">
    <property type="term" value="F:unfolded protein binding"/>
    <property type="evidence" value="ECO:0007669"/>
    <property type="project" value="TreeGrafter"/>
</dbReference>
<evidence type="ECO:0000313" key="2">
    <source>
        <dbReference type="EMBL" id="KAK2579695.1"/>
    </source>
</evidence>
<evidence type="ECO:0000313" key="3">
    <source>
        <dbReference type="Proteomes" id="UP001258017"/>
    </source>
</evidence>
<sequence length="195" mass="22443">MKLIQNIIGPLHILYYIYLLTSLKILQCRTLLVKYDICNAIDKLVLRNLELMEEKVSTNVQMESLLRTGHIELAKARYICGKENVSILQVPVHTENVTSLFELESKYIEESKDAVPSFDISMRKENETGEDIQNPVKWFGVLIPQNLRTAQKRFQESVYLATKVANIQCELNSVSNKLKALYLLKNAFCKQSTLF</sequence>
<dbReference type="EMBL" id="JAIFRP010000080">
    <property type="protein sequence ID" value="KAK2579695.1"/>
    <property type="molecule type" value="Genomic_DNA"/>
</dbReference>
<dbReference type="Proteomes" id="UP001258017">
    <property type="component" value="Unassembled WGS sequence"/>
</dbReference>
<name>A0AAD9VMX8_9HYME</name>
<gene>
    <name evidence="2" type="ORF">KPH14_011042</name>
</gene>
<dbReference type="Pfam" id="PF21730">
    <property type="entry name" value="Vma22_CCDC115"/>
    <property type="match status" value="1"/>
</dbReference>
<dbReference type="GO" id="GO:0070072">
    <property type="term" value="P:vacuolar proton-transporting V-type ATPase complex assembly"/>
    <property type="evidence" value="ECO:0007669"/>
    <property type="project" value="InterPro"/>
</dbReference>
<reference evidence="2" key="1">
    <citation type="submission" date="2021-08" db="EMBL/GenBank/DDBJ databases">
        <authorList>
            <person name="Misof B."/>
            <person name="Oliver O."/>
            <person name="Podsiadlowski L."/>
            <person name="Donath A."/>
            <person name="Peters R."/>
            <person name="Mayer C."/>
            <person name="Rust J."/>
            <person name="Gunkel S."/>
            <person name="Lesny P."/>
            <person name="Martin S."/>
            <person name="Oeyen J.P."/>
            <person name="Petersen M."/>
            <person name="Panagiotis P."/>
            <person name="Wilbrandt J."/>
            <person name="Tanja T."/>
        </authorList>
    </citation>
    <scope>NUCLEOTIDE SEQUENCE</scope>
    <source>
        <strain evidence="2">GBR_01_08_01A</strain>
        <tissue evidence="2">Thorax + abdomen</tissue>
    </source>
</reference>
<keyword evidence="3" id="KW-1185">Reference proteome</keyword>
<evidence type="ECO:0000256" key="1">
    <source>
        <dbReference type="ARBA" id="ARBA00093634"/>
    </source>
</evidence>
<dbReference type="Gene3D" id="1.10.287.3240">
    <property type="match status" value="1"/>
</dbReference>
<dbReference type="InterPro" id="IPR040357">
    <property type="entry name" value="Vma22/CCDC115"/>
</dbReference>
<dbReference type="PANTHER" id="PTHR31996:SF2">
    <property type="entry name" value="COILED-COIL DOMAIN-CONTAINING PROTEIN 115"/>
    <property type="match status" value="1"/>
</dbReference>
<accession>A0AAD9VMX8</accession>
<comment type="caution">
    <text evidence="2">The sequence shown here is derived from an EMBL/GenBank/DDBJ whole genome shotgun (WGS) entry which is preliminary data.</text>
</comment>
<protein>
    <recommendedName>
        <fullName evidence="1">Vacuolar ATPase assembly protein VMA22</fullName>
    </recommendedName>
</protein>
<dbReference type="AlphaFoldDB" id="A0AAD9VMX8"/>
<proteinExistence type="predicted"/>
<reference evidence="2" key="2">
    <citation type="journal article" date="2023" name="Commun. Biol.">
        <title>Intrasexual cuticular hydrocarbon dimorphism in a wasp sheds light on hydrocarbon biosynthesis genes in Hymenoptera.</title>
        <authorList>
            <person name="Moris V.C."/>
            <person name="Podsiadlowski L."/>
            <person name="Martin S."/>
            <person name="Oeyen J.P."/>
            <person name="Donath A."/>
            <person name="Petersen M."/>
            <person name="Wilbrandt J."/>
            <person name="Misof B."/>
            <person name="Liedtke D."/>
            <person name="Thamm M."/>
            <person name="Scheiner R."/>
            <person name="Schmitt T."/>
            <person name="Niehuis O."/>
        </authorList>
    </citation>
    <scope>NUCLEOTIDE SEQUENCE</scope>
    <source>
        <strain evidence="2">GBR_01_08_01A</strain>
    </source>
</reference>